<protein>
    <submittedName>
        <fullName evidence="1">Uncharacterized protein YbjT (DUF2867 family)</fullName>
    </submittedName>
</protein>
<comment type="caution">
    <text evidence="1">The sequence shown here is derived from an EMBL/GenBank/DDBJ whole genome shotgun (WGS) entry which is preliminary data.</text>
</comment>
<dbReference type="InterPro" id="IPR036291">
    <property type="entry name" value="NAD(P)-bd_dom_sf"/>
</dbReference>
<gene>
    <name evidence="1" type="ORF">J2S43_003755</name>
</gene>
<proteinExistence type="predicted"/>
<evidence type="ECO:0000313" key="1">
    <source>
        <dbReference type="EMBL" id="MDP9795243.1"/>
    </source>
</evidence>
<dbReference type="SUPFAM" id="SSF51735">
    <property type="entry name" value="NAD(P)-binding Rossmann-fold domains"/>
    <property type="match status" value="1"/>
</dbReference>
<accession>A0ABT9MVI9</accession>
<dbReference type="PANTHER" id="PTHR43162:SF1">
    <property type="entry name" value="PRESTALK A DIFFERENTIATION PROTEIN A"/>
    <property type="match status" value="1"/>
</dbReference>
<sequence>MSGDVLVVGATGKIGRHVVAGLRERGVGTRAVSRRDGFDLAVPADVEKAVDGAGSVFLIWPFMTGEAAVPVARHFAGRRVVYVSAMSAESGFWGEVETAIRGVTDRWTFLRPSGFAGNTLGWADEIRTTGTVRVPSPEARRSLIHERDIADVAVLTLTEADAHAGRTHVITGPEALSQTEQVRLIGAAIGRELRVEEQPRAEARADMLTWATPEWADVALDYWASLVHTPEPVNRAVEDLTGRPARSFAEWARDHAADFS</sequence>
<dbReference type="InterPro" id="IPR051604">
    <property type="entry name" value="Ergot_Alk_Oxidoreductase"/>
</dbReference>
<evidence type="ECO:0000313" key="2">
    <source>
        <dbReference type="Proteomes" id="UP001240984"/>
    </source>
</evidence>
<organism evidence="1 2">
    <name type="scientific">Catenuloplanes nepalensis</name>
    <dbReference type="NCBI Taxonomy" id="587533"/>
    <lineage>
        <taxon>Bacteria</taxon>
        <taxon>Bacillati</taxon>
        <taxon>Actinomycetota</taxon>
        <taxon>Actinomycetes</taxon>
        <taxon>Micromonosporales</taxon>
        <taxon>Micromonosporaceae</taxon>
        <taxon>Catenuloplanes</taxon>
    </lineage>
</organism>
<dbReference type="Gene3D" id="3.40.50.720">
    <property type="entry name" value="NAD(P)-binding Rossmann-like Domain"/>
    <property type="match status" value="1"/>
</dbReference>
<dbReference type="RefSeq" id="WP_306830888.1">
    <property type="nucleotide sequence ID" value="NZ_JAUSRA010000001.1"/>
</dbReference>
<reference evidence="1 2" key="1">
    <citation type="submission" date="2023-07" db="EMBL/GenBank/DDBJ databases">
        <title>Sequencing the genomes of 1000 actinobacteria strains.</title>
        <authorList>
            <person name="Klenk H.-P."/>
        </authorList>
    </citation>
    <scope>NUCLEOTIDE SEQUENCE [LARGE SCALE GENOMIC DNA]</scope>
    <source>
        <strain evidence="1 2">DSM 44710</strain>
    </source>
</reference>
<name>A0ABT9MVI9_9ACTN</name>
<dbReference type="Proteomes" id="UP001240984">
    <property type="component" value="Unassembled WGS sequence"/>
</dbReference>
<dbReference type="PANTHER" id="PTHR43162">
    <property type="match status" value="1"/>
</dbReference>
<keyword evidence="2" id="KW-1185">Reference proteome</keyword>
<dbReference type="EMBL" id="JAUSRA010000001">
    <property type="protein sequence ID" value="MDP9795243.1"/>
    <property type="molecule type" value="Genomic_DNA"/>
</dbReference>